<accession>A0AB39HD46</accession>
<keyword evidence="1" id="KW-0472">Membrane</keyword>
<dbReference type="PROSITE" id="PS51257">
    <property type="entry name" value="PROKAR_LIPOPROTEIN"/>
    <property type="match status" value="1"/>
</dbReference>
<evidence type="ECO:0000256" key="1">
    <source>
        <dbReference type="SAM" id="Phobius"/>
    </source>
</evidence>
<dbReference type="RefSeq" id="WP_306100109.1">
    <property type="nucleotide sequence ID" value="NZ_CP162601.1"/>
</dbReference>
<feature type="transmembrane region" description="Helical" evidence="1">
    <location>
        <begin position="37"/>
        <end position="55"/>
    </location>
</feature>
<sequence>MAKFIKSLQLILLAVIGCFFVYDFFLRGVTMFNDKYVIISAVLTLLLEISLWVIYQLTIDD</sequence>
<keyword evidence="1" id="KW-0812">Transmembrane</keyword>
<gene>
    <name evidence="2" type="ORF">AB0763_07405</name>
</gene>
<evidence type="ECO:0000313" key="2">
    <source>
        <dbReference type="EMBL" id="XDK24061.1"/>
    </source>
</evidence>
<proteinExistence type="predicted"/>
<name>A0AB39HD46_9VIBR</name>
<organism evidence="2">
    <name type="scientific">Vibrio sp. HB236076</name>
    <dbReference type="NCBI Taxonomy" id="3232307"/>
    <lineage>
        <taxon>Bacteria</taxon>
        <taxon>Pseudomonadati</taxon>
        <taxon>Pseudomonadota</taxon>
        <taxon>Gammaproteobacteria</taxon>
        <taxon>Vibrionales</taxon>
        <taxon>Vibrionaceae</taxon>
        <taxon>Vibrio</taxon>
    </lineage>
</organism>
<feature type="transmembrane region" description="Helical" evidence="1">
    <location>
        <begin position="7"/>
        <end position="25"/>
    </location>
</feature>
<dbReference type="KEGG" id="vih:AB0763_07405"/>
<keyword evidence="1" id="KW-1133">Transmembrane helix</keyword>
<protein>
    <submittedName>
        <fullName evidence="2">Uncharacterized protein</fullName>
    </submittedName>
</protein>
<dbReference type="AlphaFoldDB" id="A0AB39HD46"/>
<reference evidence="2" key="1">
    <citation type="submission" date="2024-07" db="EMBL/GenBank/DDBJ databases">
        <title>Genome Analysis of a Potential Novel Vibrio Species Secreting pH- and Thermo-stable Alginate Lyase and its Application in Producing Alginate Oligosaccharides.</title>
        <authorList>
            <person name="Huang H."/>
            <person name="Bao K."/>
        </authorList>
    </citation>
    <scope>NUCLEOTIDE SEQUENCE</scope>
    <source>
        <strain evidence="2">HB236076</strain>
    </source>
</reference>
<dbReference type="EMBL" id="CP162601">
    <property type="protein sequence ID" value="XDK24061.1"/>
    <property type="molecule type" value="Genomic_DNA"/>
</dbReference>